<dbReference type="PROSITE" id="PS50405">
    <property type="entry name" value="GST_CTER"/>
    <property type="match status" value="1"/>
</dbReference>
<dbReference type="PATRIC" id="fig|946483.4.peg.312"/>
<dbReference type="Proteomes" id="UP000017184">
    <property type="component" value="Chromosome"/>
</dbReference>
<dbReference type="HOGENOM" id="CLU_011226_12_2_4"/>
<dbReference type="Pfam" id="PF13409">
    <property type="entry name" value="GST_N_2"/>
    <property type="match status" value="1"/>
</dbReference>
<dbReference type="eggNOG" id="COG0625">
    <property type="taxonomic scope" value="Bacteria"/>
</dbReference>
<dbReference type="GO" id="GO:0016034">
    <property type="term" value="F:maleylacetoacetate isomerase activity"/>
    <property type="evidence" value="ECO:0007669"/>
    <property type="project" value="TreeGrafter"/>
</dbReference>
<evidence type="ECO:0000259" key="1">
    <source>
        <dbReference type="PROSITE" id="PS50404"/>
    </source>
</evidence>
<reference evidence="3 4" key="1">
    <citation type="journal article" date="2013" name="Genome Biol.">
        <title>Genomic analysis reveals key aspects of prokaryotic symbiosis in the phototrophic consortium "Chlorochromatium aggregatum".</title>
        <authorList>
            <person name="Liu Z."/>
            <person name="Muller J."/>
            <person name="Li T."/>
            <person name="Alvey R.M."/>
            <person name="Vogl K."/>
            <person name="Frigaard N.U."/>
            <person name="Rockwell N.C."/>
            <person name="Boyd E.S."/>
            <person name="Tomsho L.P."/>
            <person name="Schuster S.C."/>
            <person name="Henke P."/>
            <person name="Rohde M."/>
            <person name="Overmann J."/>
            <person name="Bryant D.A."/>
        </authorList>
    </citation>
    <scope>NUCLEOTIDE SEQUENCE [LARGE SCALE GENOMIC DNA]</scope>
    <source>
        <strain evidence="3">CR</strain>
    </source>
</reference>
<proteinExistence type="predicted"/>
<dbReference type="GO" id="GO:0006749">
    <property type="term" value="P:glutathione metabolic process"/>
    <property type="evidence" value="ECO:0007669"/>
    <property type="project" value="TreeGrafter"/>
</dbReference>
<keyword evidence="3" id="KW-0808">Transferase</keyword>
<dbReference type="AlphaFoldDB" id="U5N4N0"/>
<dbReference type="PROSITE" id="PS50404">
    <property type="entry name" value="GST_NTER"/>
    <property type="match status" value="1"/>
</dbReference>
<dbReference type="OrthoDB" id="8634103at2"/>
<dbReference type="PANTHER" id="PTHR42673">
    <property type="entry name" value="MALEYLACETOACETATE ISOMERASE"/>
    <property type="match status" value="1"/>
</dbReference>
<sequence length="209" mass="23112">MKVVGSTSNPYVRKVRIVLAEKKLDFDCDFLGQGARTDAPPPYPSSLGSPLGEAPCLVTEGGECIFDSRVIVEYLDTLSPVGKLLPAVGRERAAVKTWEALADGMLEATALAWLESHWEGRDASQCCQRWIDHQLGNIEQTLVFMRNSLAEHAYCMGAHFCLADIAVGVALDHLDCRFPQLGWRDRHSNLASLHNRLSQRSSFMETTPP</sequence>
<feature type="domain" description="GST C-terminal" evidence="2">
    <location>
        <begin position="88"/>
        <end position="209"/>
    </location>
</feature>
<dbReference type="Pfam" id="PF13410">
    <property type="entry name" value="GST_C_2"/>
    <property type="match status" value="1"/>
</dbReference>
<dbReference type="CDD" id="cd03205">
    <property type="entry name" value="GST_C_6"/>
    <property type="match status" value="1"/>
</dbReference>
<dbReference type="STRING" id="946483.Cenrod_0312"/>
<organism evidence="3 4">
    <name type="scientific">Candidatus Symbiobacter mobilis CR</name>
    <dbReference type="NCBI Taxonomy" id="946483"/>
    <lineage>
        <taxon>Bacteria</taxon>
        <taxon>Pseudomonadati</taxon>
        <taxon>Pseudomonadota</taxon>
        <taxon>Betaproteobacteria</taxon>
        <taxon>Burkholderiales</taxon>
        <taxon>Comamonadaceae</taxon>
    </lineage>
</organism>
<dbReference type="RefSeq" id="WP_022771257.1">
    <property type="nucleotide sequence ID" value="NC_022576.1"/>
</dbReference>
<dbReference type="InterPro" id="IPR036282">
    <property type="entry name" value="Glutathione-S-Trfase_C_sf"/>
</dbReference>
<dbReference type="SUPFAM" id="SSF47616">
    <property type="entry name" value="GST C-terminal domain-like"/>
    <property type="match status" value="1"/>
</dbReference>
<dbReference type="GO" id="GO:0006559">
    <property type="term" value="P:L-phenylalanine catabolic process"/>
    <property type="evidence" value="ECO:0007669"/>
    <property type="project" value="TreeGrafter"/>
</dbReference>
<feature type="domain" description="GST N-terminal" evidence="1">
    <location>
        <begin position="1"/>
        <end position="83"/>
    </location>
</feature>
<dbReference type="InterPro" id="IPR010987">
    <property type="entry name" value="Glutathione-S-Trfase_C-like"/>
</dbReference>
<dbReference type="GO" id="GO:0004364">
    <property type="term" value="F:glutathione transferase activity"/>
    <property type="evidence" value="ECO:0007669"/>
    <property type="project" value="TreeGrafter"/>
</dbReference>
<name>U5N4N0_9BURK</name>
<dbReference type="InterPro" id="IPR004045">
    <property type="entry name" value="Glutathione_S-Trfase_N"/>
</dbReference>
<gene>
    <name evidence="3" type="primary">gst</name>
    <name evidence="3" type="ORF">Cenrod_0312</name>
</gene>
<evidence type="ECO:0000313" key="4">
    <source>
        <dbReference type="Proteomes" id="UP000017184"/>
    </source>
</evidence>
<keyword evidence="4" id="KW-1185">Reference proteome</keyword>
<dbReference type="EMBL" id="CP004885">
    <property type="protein sequence ID" value="AGX86436.1"/>
    <property type="molecule type" value="Genomic_DNA"/>
</dbReference>
<protein>
    <submittedName>
        <fullName evidence="3">Glutathione S-transferase</fullName>
    </submittedName>
</protein>
<dbReference type="KEGG" id="cbx:Cenrod_0312"/>
<dbReference type="PANTHER" id="PTHR42673:SF4">
    <property type="entry name" value="MALEYLACETOACETATE ISOMERASE"/>
    <property type="match status" value="1"/>
</dbReference>
<accession>U5N4N0</accession>
<evidence type="ECO:0000259" key="2">
    <source>
        <dbReference type="PROSITE" id="PS50405"/>
    </source>
</evidence>
<dbReference type="Gene3D" id="3.40.30.10">
    <property type="entry name" value="Glutaredoxin"/>
    <property type="match status" value="1"/>
</dbReference>
<dbReference type="Gene3D" id="1.20.1050.10">
    <property type="match status" value="1"/>
</dbReference>
<evidence type="ECO:0000313" key="3">
    <source>
        <dbReference type="EMBL" id="AGX86436.1"/>
    </source>
</evidence>
<dbReference type="SUPFAM" id="SSF52833">
    <property type="entry name" value="Thioredoxin-like"/>
    <property type="match status" value="1"/>
</dbReference>
<dbReference type="InterPro" id="IPR036249">
    <property type="entry name" value="Thioredoxin-like_sf"/>
</dbReference>